<feature type="region of interest" description="Disordered" evidence="1">
    <location>
        <begin position="91"/>
        <end position="110"/>
    </location>
</feature>
<evidence type="ECO:0000256" key="1">
    <source>
        <dbReference type="SAM" id="MobiDB-lite"/>
    </source>
</evidence>
<evidence type="ECO:0000259" key="2">
    <source>
        <dbReference type="Pfam" id="PF21743"/>
    </source>
</evidence>
<dbReference type="EMBL" id="LGRX02023464">
    <property type="protein sequence ID" value="KAK3254534.1"/>
    <property type="molecule type" value="Genomic_DNA"/>
</dbReference>
<dbReference type="Proteomes" id="UP001190700">
    <property type="component" value="Unassembled WGS sequence"/>
</dbReference>
<name>A0AAE0CHU6_9CHLO</name>
<dbReference type="Pfam" id="PF21743">
    <property type="entry name" value="PTM_DIR17_Tudor"/>
    <property type="match status" value="1"/>
</dbReference>
<accession>A0AAE0CHU6</accession>
<gene>
    <name evidence="3" type="ORF">CYMTET_36253</name>
</gene>
<keyword evidence="4" id="KW-1185">Reference proteome</keyword>
<sequence>MEEESHRYDRYKGRKVSKWFGAQFQVFVEGSVVSWRRSETFPDGEPAVWFRIQYDDNDYEELDEGELLEVLLATAEDYEDAHNMEVDAIDTEVGGQQISSEDEDDVPLSERRRHRIKDDSEQAAKRIPAVFDAAPYKDEAPPFLVEDASAAVQAAPLAFEAARAVVEPARAEVQVAHDAVQAAPAAVQATPVAVEPAPAAERAAPAAVQHTPVTVQPAPAAERAAPAAVQPTPVTVQPAPAAERAAPAADQPTPVTVQPAPAAERAVPAAFQGARGVVEAAPSAVERAPAAFQGAPAAERLGKNRKVKRKHILRDEGGRVPSSQHLCVPDVAMAAAGDPNYGPECMVPPSTNAMEVLGAVRTHMPNGALLGGPEAAGASALQGGPEAAVQGGPEAAGASAL</sequence>
<feature type="region of interest" description="Disordered" evidence="1">
    <location>
        <begin position="236"/>
        <end position="261"/>
    </location>
</feature>
<dbReference type="AlphaFoldDB" id="A0AAE0CHU6"/>
<evidence type="ECO:0000313" key="4">
    <source>
        <dbReference type="Proteomes" id="UP001190700"/>
    </source>
</evidence>
<comment type="caution">
    <text evidence="3">The sequence shown here is derived from an EMBL/GenBank/DDBJ whole genome shotgun (WGS) entry which is preliminary data.</text>
</comment>
<protein>
    <recommendedName>
        <fullName evidence="2">PTM/DIR17-like Tudor domain-containing protein</fullName>
    </recommendedName>
</protein>
<evidence type="ECO:0000313" key="3">
    <source>
        <dbReference type="EMBL" id="KAK3254534.1"/>
    </source>
</evidence>
<feature type="domain" description="PTM/DIR17-like Tudor" evidence="2">
    <location>
        <begin position="13"/>
        <end position="71"/>
    </location>
</feature>
<reference evidence="3 4" key="1">
    <citation type="journal article" date="2015" name="Genome Biol. Evol.">
        <title>Comparative Genomics of a Bacterivorous Green Alga Reveals Evolutionary Causalities and Consequences of Phago-Mixotrophic Mode of Nutrition.</title>
        <authorList>
            <person name="Burns J.A."/>
            <person name="Paasch A."/>
            <person name="Narechania A."/>
            <person name="Kim E."/>
        </authorList>
    </citation>
    <scope>NUCLEOTIDE SEQUENCE [LARGE SCALE GENOMIC DNA]</scope>
    <source>
        <strain evidence="3 4">PLY_AMNH</strain>
    </source>
</reference>
<feature type="non-terminal residue" evidence="3">
    <location>
        <position position="401"/>
    </location>
</feature>
<organism evidence="3 4">
    <name type="scientific">Cymbomonas tetramitiformis</name>
    <dbReference type="NCBI Taxonomy" id="36881"/>
    <lineage>
        <taxon>Eukaryota</taxon>
        <taxon>Viridiplantae</taxon>
        <taxon>Chlorophyta</taxon>
        <taxon>Pyramimonadophyceae</taxon>
        <taxon>Pyramimonadales</taxon>
        <taxon>Pyramimonadaceae</taxon>
        <taxon>Cymbomonas</taxon>
    </lineage>
</organism>
<dbReference type="InterPro" id="IPR047365">
    <property type="entry name" value="Tudor_AtPTM-like"/>
</dbReference>
<proteinExistence type="predicted"/>
<feature type="region of interest" description="Disordered" evidence="1">
    <location>
        <begin position="377"/>
        <end position="401"/>
    </location>
</feature>